<dbReference type="OrthoDB" id="8206682at2"/>
<proteinExistence type="predicted"/>
<dbReference type="RefSeq" id="WP_067023305.1">
    <property type="nucleotide sequence ID" value="NZ_CP038256.1"/>
</dbReference>
<organism evidence="1 2">
    <name type="scientific">Microbacterium sediminis</name>
    <dbReference type="NCBI Taxonomy" id="904291"/>
    <lineage>
        <taxon>Bacteria</taxon>
        <taxon>Bacillati</taxon>
        <taxon>Actinomycetota</taxon>
        <taxon>Actinomycetes</taxon>
        <taxon>Micrococcales</taxon>
        <taxon>Microbacteriaceae</taxon>
        <taxon>Microbacterium</taxon>
    </lineage>
</organism>
<dbReference type="GO" id="GO:0016747">
    <property type="term" value="F:acyltransferase activity, transferring groups other than amino-acyl groups"/>
    <property type="evidence" value="ECO:0007669"/>
    <property type="project" value="InterPro"/>
</dbReference>
<evidence type="ECO:0000313" key="1">
    <source>
        <dbReference type="EMBL" id="OCG75753.1"/>
    </source>
</evidence>
<dbReference type="Pfam" id="PF01757">
    <property type="entry name" value="Acyl_transf_3"/>
    <property type="match status" value="1"/>
</dbReference>
<sequence>MTTLSPAPTLAAVTGRDRSLDLLRAACTVLVVLVHALMVGVTVSGGMPVFENAMDTEWFAPVSWFVQMMPLFFLAGGATAVGAWRRARARGETAGQFASGRIRRLLAPAVVAMAVMGAGLVALGLAGVPAEIVAVAGFRMSQPLWFLGVFALVQALVPAMVALHERRPAWGVAGPLLAVIAIDAARLATGVEAIGFLGLAAVWLLVQQLGFLLGDGVLARIPADARAAATAGALGLLALLTSAGPYSPDMYVNLNPPTLALVLLATAQVMLFSLLQPALRRLAAVPRVASWIDAIGDRAMTIYLWHMPVLIGLAGVLALLGIAGALDLPAPSTGAWWLTRPAWLVAAGVAVAAVTLLAGRFERGAFGPAAGGLRAAAAAILAVVAVALIFVLGLSGPVAALSAGVMLLALRLTRARAGDIHRRHAPAARIPAGRAVRDR</sequence>
<keyword evidence="2" id="KW-1185">Reference proteome</keyword>
<accession>A0A1B9NGQ5</accession>
<gene>
    <name evidence="1" type="ORF">A7J15_01515</name>
</gene>
<protein>
    <submittedName>
        <fullName evidence="1">Uncharacterized protein</fullName>
    </submittedName>
</protein>
<comment type="caution">
    <text evidence="1">The sequence shown here is derived from an EMBL/GenBank/DDBJ whole genome shotgun (WGS) entry which is preliminary data.</text>
</comment>
<evidence type="ECO:0000313" key="2">
    <source>
        <dbReference type="Proteomes" id="UP000093355"/>
    </source>
</evidence>
<dbReference type="EMBL" id="LXMD01000012">
    <property type="protein sequence ID" value="OCG75753.1"/>
    <property type="molecule type" value="Genomic_DNA"/>
</dbReference>
<reference evidence="1 2" key="1">
    <citation type="submission" date="2016-05" db="EMBL/GenBank/DDBJ databases">
        <authorList>
            <person name="Lavstsen T."/>
            <person name="Jespersen J.S."/>
        </authorList>
    </citation>
    <scope>NUCLEOTIDE SEQUENCE [LARGE SCALE GENOMIC DNA]</scope>
    <source>
        <strain evidence="1 2">YLB-01</strain>
    </source>
</reference>
<dbReference type="InterPro" id="IPR002656">
    <property type="entry name" value="Acyl_transf_3_dom"/>
</dbReference>
<dbReference type="AlphaFoldDB" id="A0A1B9NGQ5"/>
<name>A0A1B9NGQ5_9MICO</name>
<dbReference type="Proteomes" id="UP000093355">
    <property type="component" value="Unassembled WGS sequence"/>
</dbReference>
<dbReference type="STRING" id="904291.A7J15_01515"/>